<keyword evidence="1" id="KW-0812">Transmembrane</keyword>
<keyword evidence="1" id="KW-0472">Membrane</keyword>
<proteinExistence type="predicted"/>
<organism evidence="2 3">
    <name type="scientific">Natronobacterium gregoryi</name>
    <dbReference type="NCBI Taxonomy" id="44930"/>
    <lineage>
        <taxon>Archaea</taxon>
        <taxon>Methanobacteriati</taxon>
        <taxon>Methanobacteriota</taxon>
        <taxon>Stenosarchaea group</taxon>
        <taxon>Halobacteria</taxon>
        <taxon>Halobacteriales</taxon>
        <taxon>Natrialbaceae</taxon>
        <taxon>Natronobacterium</taxon>
    </lineage>
</organism>
<gene>
    <name evidence="2" type="ORF">SAMN05443661_102238</name>
</gene>
<dbReference type="Proteomes" id="UP000182829">
    <property type="component" value="Unassembled WGS sequence"/>
</dbReference>
<name>A0A1I3JSN4_9EURY</name>
<dbReference type="GeneID" id="14209006"/>
<sequence>MSVKPNTDDPLYRAKIELICLGRTLMPDDESFERTVATLVLFGVWATIVIGPMFFPEAEPPRGELQISITAVAFLVLGRMWDLEIERVLDGVTISTDGGQPRDRDRED</sequence>
<dbReference type="RefSeq" id="WP_005577933.1">
    <property type="nucleotide sequence ID" value="NZ_FORO01000002.1"/>
</dbReference>
<protein>
    <submittedName>
        <fullName evidence="2">Uncharacterized protein</fullName>
    </submittedName>
</protein>
<reference evidence="2 3" key="1">
    <citation type="submission" date="2016-10" db="EMBL/GenBank/DDBJ databases">
        <authorList>
            <person name="de Groot N.N."/>
        </authorList>
    </citation>
    <scope>NUCLEOTIDE SEQUENCE [LARGE SCALE GENOMIC DNA]</scope>
    <source>
        <strain evidence="2 3">SP2</strain>
    </source>
</reference>
<feature type="transmembrane region" description="Helical" evidence="1">
    <location>
        <begin position="36"/>
        <end position="55"/>
    </location>
</feature>
<accession>A0A1I3JSN4</accession>
<evidence type="ECO:0000313" key="2">
    <source>
        <dbReference type="EMBL" id="SFI63271.1"/>
    </source>
</evidence>
<evidence type="ECO:0000313" key="3">
    <source>
        <dbReference type="Proteomes" id="UP000182829"/>
    </source>
</evidence>
<keyword evidence="1" id="KW-1133">Transmembrane helix</keyword>
<dbReference type="EMBL" id="FORO01000002">
    <property type="protein sequence ID" value="SFI63271.1"/>
    <property type="molecule type" value="Genomic_DNA"/>
</dbReference>
<dbReference type="OrthoDB" id="199693at2157"/>
<dbReference type="AlphaFoldDB" id="A0A1I3JSN4"/>
<evidence type="ECO:0000256" key="1">
    <source>
        <dbReference type="SAM" id="Phobius"/>
    </source>
</evidence>